<dbReference type="Proteomes" id="UP000664521">
    <property type="component" value="Unassembled WGS sequence"/>
</dbReference>
<dbReference type="PANTHER" id="PTHR11380:SF5">
    <property type="entry name" value="TRANSCRIPTION INITIATION FACTOR TFIID SUBUNIT 13"/>
    <property type="match status" value="1"/>
</dbReference>
<dbReference type="GO" id="GO:0046982">
    <property type="term" value="F:protein heterodimerization activity"/>
    <property type="evidence" value="ECO:0007669"/>
    <property type="project" value="InterPro"/>
</dbReference>
<dbReference type="OrthoDB" id="10266074at2759"/>
<dbReference type="PANTHER" id="PTHR11380">
    <property type="entry name" value="TRANSCRIPTION INITIATION FACTOR TFIID/SUPT3-RELATED"/>
    <property type="match status" value="1"/>
</dbReference>
<evidence type="ECO:0000256" key="4">
    <source>
        <dbReference type="ARBA" id="ARBA00023242"/>
    </source>
</evidence>
<dbReference type="AlphaFoldDB" id="A0A8H3FBH3"/>
<dbReference type="InterPro" id="IPR003195">
    <property type="entry name" value="TFIID_TAF13"/>
</dbReference>
<dbReference type="CDD" id="cd07978">
    <property type="entry name" value="HFD_TAF13"/>
    <property type="match status" value="1"/>
</dbReference>
<keyword evidence="9" id="KW-1185">Reference proteome</keyword>
<keyword evidence="3" id="KW-0804">Transcription</keyword>
<dbReference type="Gene3D" id="1.10.20.10">
    <property type="entry name" value="Histone, subunit A"/>
    <property type="match status" value="1"/>
</dbReference>
<dbReference type="GO" id="GO:0005669">
    <property type="term" value="C:transcription factor TFIID complex"/>
    <property type="evidence" value="ECO:0007669"/>
    <property type="project" value="TreeGrafter"/>
</dbReference>
<comment type="subcellular location">
    <subcellularLocation>
        <location evidence="1">Nucleus</location>
    </subcellularLocation>
</comment>
<keyword evidence="4" id="KW-0539">Nucleus</keyword>
<evidence type="ECO:0000256" key="1">
    <source>
        <dbReference type="ARBA" id="ARBA00004123"/>
    </source>
</evidence>
<evidence type="ECO:0000313" key="9">
    <source>
        <dbReference type="Proteomes" id="UP000664521"/>
    </source>
</evidence>
<dbReference type="InterPro" id="IPR009072">
    <property type="entry name" value="Histone-fold"/>
</dbReference>
<gene>
    <name evidence="8" type="primary">TAF13</name>
    <name evidence="8" type="ORF">HETSPECPRED_004271</name>
</gene>
<evidence type="ECO:0000256" key="5">
    <source>
        <dbReference type="ARBA" id="ARBA00038392"/>
    </source>
</evidence>
<evidence type="ECO:0000256" key="6">
    <source>
        <dbReference type="ARBA" id="ARBA00040136"/>
    </source>
</evidence>
<accession>A0A8H3FBH3</accession>
<dbReference type="Pfam" id="PF02269">
    <property type="entry name" value="TFIID-18kDa"/>
    <property type="match status" value="1"/>
</dbReference>
<evidence type="ECO:0000256" key="2">
    <source>
        <dbReference type="ARBA" id="ARBA00023015"/>
    </source>
</evidence>
<dbReference type="SUPFAM" id="SSF47113">
    <property type="entry name" value="Histone-fold"/>
    <property type="match status" value="2"/>
</dbReference>
<dbReference type="EMBL" id="CAJPDS010000026">
    <property type="protein sequence ID" value="CAF9920535.1"/>
    <property type="molecule type" value="Genomic_DNA"/>
</dbReference>
<feature type="region of interest" description="Disordered" evidence="7">
    <location>
        <begin position="116"/>
        <end position="136"/>
    </location>
</feature>
<reference evidence="8" key="1">
    <citation type="submission" date="2021-03" db="EMBL/GenBank/DDBJ databases">
        <authorList>
            <person name="Tagirdzhanova G."/>
        </authorList>
    </citation>
    <scope>NUCLEOTIDE SEQUENCE</scope>
</reference>
<evidence type="ECO:0000313" key="8">
    <source>
        <dbReference type="EMBL" id="CAF9920535.1"/>
    </source>
</evidence>
<sequence length="136" mass="15430">MTEPRARAARHKGQLNFESEIRSYLYAFGDVKEPLDETVRVLDELATDFVIETCHKANQIANLSGRQKVKVDDFKFAIRGNEAMLGKVQELFSSERKIKDARKQIDFAEGKVGLERGPKKAKKGEEKGEDRMDVGE</sequence>
<proteinExistence type="inferred from homology"/>
<evidence type="ECO:0000256" key="7">
    <source>
        <dbReference type="SAM" id="MobiDB-lite"/>
    </source>
</evidence>
<evidence type="ECO:0000256" key="3">
    <source>
        <dbReference type="ARBA" id="ARBA00023163"/>
    </source>
</evidence>
<name>A0A8H3FBH3_9LECA</name>
<keyword evidence="2" id="KW-0805">Transcription regulation</keyword>
<comment type="similarity">
    <text evidence="5">Belongs to the TAF13 family.</text>
</comment>
<protein>
    <recommendedName>
        <fullName evidence="6">Transcription initiation factor TFIID subunit 13</fullName>
    </recommendedName>
</protein>
<comment type="caution">
    <text evidence="8">The sequence shown here is derived from an EMBL/GenBank/DDBJ whole genome shotgun (WGS) entry which is preliminary data.</text>
</comment>
<dbReference type="GO" id="GO:0051123">
    <property type="term" value="P:RNA polymerase II preinitiation complex assembly"/>
    <property type="evidence" value="ECO:0007669"/>
    <property type="project" value="TreeGrafter"/>
</dbReference>
<organism evidence="8 9">
    <name type="scientific">Heterodermia speciosa</name>
    <dbReference type="NCBI Taxonomy" id="116794"/>
    <lineage>
        <taxon>Eukaryota</taxon>
        <taxon>Fungi</taxon>
        <taxon>Dikarya</taxon>
        <taxon>Ascomycota</taxon>
        <taxon>Pezizomycotina</taxon>
        <taxon>Lecanoromycetes</taxon>
        <taxon>OSLEUM clade</taxon>
        <taxon>Lecanoromycetidae</taxon>
        <taxon>Caliciales</taxon>
        <taxon>Physciaceae</taxon>
        <taxon>Heterodermia</taxon>
    </lineage>
</organism>